<evidence type="ECO:0000256" key="6">
    <source>
        <dbReference type="ARBA" id="ARBA00022958"/>
    </source>
</evidence>
<keyword evidence="9 10" id="KW-0472">Membrane</keyword>
<evidence type="ECO:0000256" key="1">
    <source>
        <dbReference type="ARBA" id="ARBA00004651"/>
    </source>
</evidence>
<keyword evidence="2" id="KW-0813">Transport</keyword>
<feature type="transmembrane region" description="Helical" evidence="10">
    <location>
        <begin position="81"/>
        <end position="105"/>
    </location>
</feature>
<evidence type="ECO:0000256" key="3">
    <source>
        <dbReference type="ARBA" id="ARBA00022475"/>
    </source>
</evidence>
<evidence type="ECO:0000256" key="8">
    <source>
        <dbReference type="ARBA" id="ARBA00023065"/>
    </source>
</evidence>
<reference evidence="11" key="1">
    <citation type="submission" date="2022-10" db="EMBL/GenBank/DDBJ databases">
        <title>Description of Fervidibacillus gen. nov. in the family Fervidibacillaceae fam. nov. with two species, Fervidibacillus albus sp. nov., and Fervidibacillus halotolerans sp. nov., isolated from tidal flat sediments.</title>
        <authorList>
            <person name="Kwon K.K."/>
            <person name="Yang S.-H."/>
        </authorList>
    </citation>
    <scope>NUCLEOTIDE SEQUENCE</scope>
    <source>
        <strain evidence="11">JCM 19140</strain>
    </source>
</reference>
<feature type="transmembrane region" description="Helical" evidence="10">
    <location>
        <begin position="196"/>
        <end position="219"/>
    </location>
</feature>
<dbReference type="GO" id="GO:0005886">
    <property type="term" value="C:plasma membrane"/>
    <property type="evidence" value="ECO:0007669"/>
    <property type="project" value="UniProtKB-SubCell"/>
</dbReference>
<dbReference type="EMBL" id="JAOUSF010000004">
    <property type="protein sequence ID" value="MCU9614603.1"/>
    <property type="molecule type" value="Genomic_DNA"/>
</dbReference>
<feature type="transmembrane region" description="Helical" evidence="10">
    <location>
        <begin position="20"/>
        <end position="38"/>
    </location>
</feature>
<dbReference type="GO" id="GO:0015379">
    <property type="term" value="F:potassium:chloride symporter activity"/>
    <property type="evidence" value="ECO:0007669"/>
    <property type="project" value="InterPro"/>
</dbReference>
<evidence type="ECO:0000256" key="10">
    <source>
        <dbReference type="SAM" id="Phobius"/>
    </source>
</evidence>
<dbReference type="PANTHER" id="PTHR32024:SF1">
    <property type="entry name" value="KTR SYSTEM POTASSIUM UPTAKE PROTEIN B"/>
    <property type="match status" value="1"/>
</dbReference>
<keyword evidence="12" id="KW-1185">Reference proteome</keyword>
<keyword evidence="8" id="KW-0406">Ion transport</keyword>
<evidence type="ECO:0000256" key="4">
    <source>
        <dbReference type="ARBA" id="ARBA00022538"/>
    </source>
</evidence>
<feature type="transmembrane region" description="Helical" evidence="10">
    <location>
        <begin position="126"/>
        <end position="151"/>
    </location>
</feature>
<feature type="transmembrane region" description="Helical" evidence="10">
    <location>
        <begin position="380"/>
        <end position="398"/>
    </location>
</feature>
<organism evidence="11 12">
    <name type="scientific">Perspicuibacillus lycopersici</name>
    <dbReference type="NCBI Taxonomy" id="1325689"/>
    <lineage>
        <taxon>Bacteria</taxon>
        <taxon>Bacillati</taxon>
        <taxon>Bacillota</taxon>
        <taxon>Bacilli</taxon>
        <taxon>Bacillales</taxon>
        <taxon>Bacillaceae</taxon>
        <taxon>Perspicuibacillus</taxon>
    </lineage>
</organism>
<dbReference type="InterPro" id="IPR004772">
    <property type="entry name" value="TrkH"/>
</dbReference>
<keyword evidence="6" id="KW-0630">Potassium</keyword>
<dbReference type="PANTHER" id="PTHR32024">
    <property type="entry name" value="TRK SYSTEM POTASSIUM UPTAKE PROTEIN TRKG-RELATED"/>
    <property type="match status" value="1"/>
</dbReference>
<keyword evidence="5 10" id="KW-0812">Transmembrane</keyword>
<comment type="caution">
    <text evidence="11">The sequence shown here is derived from an EMBL/GenBank/DDBJ whole genome shotgun (WGS) entry which is preliminary data.</text>
</comment>
<feature type="transmembrane region" description="Helical" evidence="10">
    <location>
        <begin position="410"/>
        <end position="430"/>
    </location>
</feature>
<proteinExistence type="predicted"/>
<sequence>MILSNDNHPLKRRMFQLSPPQILASGFFVLILLGTFLLKLPFATSASISWLDAVFTATSATTVTGLAVVDTGTTFTTFGEVIIMLLMQFGGLGFMTFAVLFFLMFKKKIGLQERVLIQESLNQTALGGLVQLVKALFIFSISIEAIGFILLSIKWVPAFGWQTGMYQSLFHTIASFNNAGFSLWPDNLTSYAGDPLVNIVITGLFITGGIGFTVLVDLWNKKNFKHLSLHSKMMLVGTLGINVIATLLLFILEYSNPGTLGSLSLPDKLWGAYFQAVTTRTAGFNSIDIGAMTTPSLLLMMLLMFVGAGSSSTASGIKVTTFIVLILATYSYLRGKDETIIYNRAIKKQAILKALAITIISFMLIFVTIFLLTITENAPFLSIVFEVVSAFGTVGLTTGITADLTSIGKCIIIVMMFIGRIGPLTIAFLFTKQKSSSIRYPEEDIFIG</sequence>
<protein>
    <submittedName>
        <fullName evidence="11">TrkH family potassium uptake protein</fullName>
    </submittedName>
</protein>
<evidence type="ECO:0000256" key="9">
    <source>
        <dbReference type="ARBA" id="ARBA00023136"/>
    </source>
</evidence>
<gene>
    <name evidence="11" type="ORF">OEV98_13750</name>
</gene>
<dbReference type="Proteomes" id="UP001209318">
    <property type="component" value="Unassembled WGS sequence"/>
</dbReference>
<feature type="transmembrane region" description="Helical" evidence="10">
    <location>
        <begin position="231"/>
        <end position="252"/>
    </location>
</feature>
<feature type="transmembrane region" description="Helical" evidence="10">
    <location>
        <begin position="297"/>
        <end position="330"/>
    </location>
</feature>
<evidence type="ECO:0000256" key="5">
    <source>
        <dbReference type="ARBA" id="ARBA00022692"/>
    </source>
</evidence>
<keyword evidence="3" id="KW-1003">Cell membrane</keyword>
<keyword evidence="7 10" id="KW-1133">Transmembrane helix</keyword>
<dbReference type="NCBIfam" id="TIGR00933">
    <property type="entry name" value="2a38"/>
    <property type="match status" value="1"/>
</dbReference>
<dbReference type="Pfam" id="PF02386">
    <property type="entry name" value="TrkH"/>
    <property type="match status" value="1"/>
</dbReference>
<name>A0AAE3IU11_9BACI</name>
<feature type="transmembrane region" description="Helical" evidence="10">
    <location>
        <begin position="351"/>
        <end position="374"/>
    </location>
</feature>
<dbReference type="AlphaFoldDB" id="A0AAE3IU11"/>
<keyword evidence="4" id="KW-0633">Potassium transport</keyword>
<accession>A0AAE3IU11</accession>
<feature type="transmembrane region" description="Helical" evidence="10">
    <location>
        <begin position="50"/>
        <end position="69"/>
    </location>
</feature>
<comment type="subcellular location">
    <subcellularLocation>
        <location evidence="1">Cell membrane</location>
        <topology evidence="1">Multi-pass membrane protein</topology>
    </subcellularLocation>
</comment>
<dbReference type="InterPro" id="IPR003445">
    <property type="entry name" value="Cat_transpt"/>
</dbReference>
<evidence type="ECO:0000313" key="11">
    <source>
        <dbReference type="EMBL" id="MCU9614603.1"/>
    </source>
</evidence>
<evidence type="ECO:0000313" key="12">
    <source>
        <dbReference type="Proteomes" id="UP001209318"/>
    </source>
</evidence>
<evidence type="ECO:0000256" key="2">
    <source>
        <dbReference type="ARBA" id="ARBA00022448"/>
    </source>
</evidence>
<evidence type="ECO:0000256" key="7">
    <source>
        <dbReference type="ARBA" id="ARBA00022989"/>
    </source>
</evidence>
<dbReference type="RefSeq" id="WP_263073904.1">
    <property type="nucleotide sequence ID" value="NZ_JAOUSF010000004.1"/>
</dbReference>